<dbReference type="InterPro" id="IPR051831">
    <property type="entry name" value="Bromodomain_contain_prot"/>
</dbReference>
<dbReference type="PANTHER" id="PTHR22881:SF42">
    <property type="entry name" value="DNA-BINDING BROMODOMAIN-CONTAINING PROTEIN"/>
    <property type="match status" value="1"/>
</dbReference>
<feature type="region of interest" description="Disordered" evidence="3">
    <location>
        <begin position="25"/>
        <end position="54"/>
    </location>
</feature>
<keyword evidence="1 2" id="KW-0103">Bromodomain</keyword>
<dbReference type="Pfam" id="PF00439">
    <property type="entry name" value="Bromodomain"/>
    <property type="match status" value="1"/>
</dbReference>
<accession>A0A2U1NRU8</accession>
<dbReference type="PROSITE" id="PS50014">
    <property type="entry name" value="BROMODOMAIN_2"/>
    <property type="match status" value="1"/>
</dbReference>
<reference evidence="5 6" key="1">
    <citation type="journal article" date="2018" name="Mol. Plant">
        <title>The genome of Artemisia annua provides insight into the evolution of Asteraceae family and artemisinin biosynthesis.</title>
        <authorList>
            <person name="Shen Q."/>
            <person name="Zhang L."/>
            <person name="Liao Z."/>
            <person name="Wang S."/>
            <person name="Yan T."/>
            <person name="Shi P."/>
            <person name="Liu M."/>
            <person name="Fu X."/>
            <person name="Pan Q."/>
            <person name="Wang Y."/>
            <person name="Lv Z."/>
            <person name="Lu X."/>
            <person name="Zhang F."/>
            <person name="Jiang W."/>
            <person name="Ma Y."/>
            <person name="Chen M."/>
            <person name="Hao X."/>
            <person name="Li L."/>
            <person name="Tang Y."/>
            <person name="Lv G."/>
            <person name="Zhou Y."/>
            <person name="Sun X."/>
            <person name="Brodelius P.E."/>
            <person name="Rose J.K.C."/>
            <person name="Tang K."/>
        </authorList>
    </citation>
    <scope>NUCLEOTIDE SEQUENCE [LARGE SCALE GENOMIC DNA]</scope>
    <source>
        <strain evidence="6">cv. Huhao1</strain>
        <tissue evidence="5">Leaf</tissue>
    </source>
</reference>
<evidence type="ECO:0000313" key="5">
    <source>
        <dbReference type="EMBL" id="PWA76233.1"/>
    </source>
</evidence>
<dbReference type="EMBL" id="PKPP01002297">
    <property type="protein sequence ID" value="PWA76233.1"/>
    <property type="molecule type" value="Genomic_DNA"/>
</dbReference>
<gene>
    <name evidence="5" type="ORF">CTI12_AA234430</name>
</gene>
<dbReference type="CDD" id="cd04369">
    <property type="entry name" value="Bromodomain"/>
    <property type="match status" value="1"/>
</dbReference>
<feature type="compositionally biased region" description="Pro residues" evidence="3">
    <location>
        <begin position="37"/>
        <end position="51"/>
    </location>
</feature>
<keyword evidence="6" id="KW-1185">Reference proteome</keyword>
<dbReference type="PANTHER" id="PTHR22881">
    <property type="entry name" value="BROMODOMAIN CONTAINING PROTEIN"/>
    <property type="match status" value="1"/>
</dbReference>
<dbReference type="InterPro" id="IPR049315">
    <property type="entry name" value="GDC-P_N"/>
</dbReference>
<evidence type="ECO:0000313" key="6">
    <source>
        <dbReference type="Proteomes" id="UP000245207"/>
    </source>
</evidence>
<evidence type="ECO:0000256" key="1">
    <source>
        <dbReference type="ARBA" id="ARBA00023117"/>
    </source>
</evidence>
<dbReference type="Gene3D" id="1.20.920.10">
    <property type="entry name" value="Bromodomain-like"/>
    <property type="match status" value="1"/>
</dbReference>
<protein>
    <submittedName>
        <fullName evidence="5">Glycine dehydrogenase (Decarboxylating)</fullName>
    </submittedName>
</protein>
<dbReference type="SUPFAM" id="SSF47370">
    <property type="entry name" value="Bromodomain"/>
    <property type="match status" value="1"/>
</dbReference>
<comment type="caution">
    <text evidence="5">The sequence shown here is derived from an EMBL/GenBank/DDBJ whole genome shotgun (WGS) entry which is preliminary data.</text>
</comment>
<dbReference type="Proteomes" id="UP000245207">
    <property type="component" value="Unassembled WGS sequence"/>
</dbReference>
<dbReference type="AlphaFoldDB" id="A0A2U1NRU8"/>
<dbReference type="SMART" id="SM00297">
    <property type="entry name" value="BROMO"/>
    <property type="match status" value="1"/>
</dbReference>
<sequence length="327" mass="36081">MLKIVKGERKSEMLKYCKHTLPLKQQKPKSQKIHTPIPSPTSPPRDPPPSDAIPLTDLVGTFTTTIYHEYQPSSDLPTTYPTVFDPPLASFFAAPSPESSVFPKQLASPLQLPSRREFAAGLKKLGTVQVQDPPFFDTVKITSVDSSVIAEEANKHHINLRIVDKNTITVVFDETTTIEDVGTLFKVFALGKPVSFTTASIAQEVQDVIPSSLGGQFSRRQTTGHYSPIVAASVASTPAPPGGLPDYYDVIKRPMDFATVRRKLAKGSYLTLKEFESDVLLICSNAMQYNAPDTIYYKQFVDLTTSIIWEGKLYSRAGETEIPEAKD</sequence>
<dbReference type="Pfam" id="PF02347">
    <property type="entry name" value="GDC-P"/>
    <property type="match status" value="1"/>
</dbReference>
<name>A0A2U1NRU8_ARTAN</name>
<proteinExistence type="predicted"/>
<dbReference type="InterPro" id="IPR001487">
    <property type="entry name" value="Bromodomain"/>
</dbReference>
<dbReference type="InterPro" id="IPR036427">
    <property type="entry name" value="Bromodomain-like_sf"/>
</dbReference>
<dbReference type="PRINTS" id="PR00503">
    <property type="entry name" value="BROMODOMAIN"/>
</dbReference>
<evidence type="ECO:0000256" key="2">
    <source>
        <dbReference type="PROSITE-ProRule" id="PRU00035"/>
    </source>
</evidence>
<organism evidence="5 6">
    <name type="scientific">Artemisia annua</name>
    <name type="common">Sweet wormwood</name>
    <dbReference type="NCBI Taxonomy" id="35608"/>
    <lineage>
        <taxon>Eukaryota</taxon>
        <taxon>Viridiplantae</taxon>
        <taxon>Streptophyta</taxon>
        <taxon>Embryophyta</taxon>
        <taxon>Tracheophyta</taxon>
        <taxon>Spermatophyta</taxon>
        <taxon>Magnoliopsida</taxon>
        <taxon>eudicotyledons</taxon>
        <taxon>Gunneridae</taxon>
        <taxon>Pentapetalae</taxon>
        <taxon>asterids</taxon>
        <taxon>campanulids</taxon>
        <taxon>Asterales</taxon>
        <taxon>Asteraceae</taxon>
        <taxon>Asteroideae</taxon>
        <taxon>Anthemideae</taxon>
        <taxon>Artemisiinae</taxon>
        <taxon>Artemisia</taxon>
    </lineage>
</organism>
<dbReference type="OrthoDB" id="1937912at2759"/>
<evidence type="ECO:0000259" key="4">
    <source>
        <dbReference type="PROSITE" id="PS50014"/>
    </source>
</evidence>
<feature type="domain" description="Bromo" evidence="4">
    <location>
        <begin position="244"/>
        <end position="297"/>
    </location>
</feature>
<dbReference type="STRING" id="35608.A0A2U1NRU8"/>
<evidence type="ECO:0000256" key="3">
    <source>
        <dbReference type="SAM" id="MobiDB-lite"/>
    </source>
</evidence>